<evidence type="ECO:0000256" key="4">
    <source>
        <dbReference type="ARBA" id="ARBA00022475"/>
    </source>
</evidence>
<dbReference type="AlphaFoldDB" id="A0A182D4G3"/>
<dbReference type="PATRIC" id="fig|1079.6.peg.2099"/>
<dbReference type="InterPro" id="IPR010065">
    <property type="entry name" value="AA_ABC_transptr_permease_3TM"/>
</dbReference>
<name>A0A182D4G3_BLAVI</name>
<keyword evidence="3 8" id="KW-0813">Transport</keyword>
<dbReference type="SUPFAM" id="SSF161098">
    <property type="entry name" value="MetI-like"/>
    <property type="match status" value="1"/>
</dbReference>
<dbReference type="InterPro" id="IPR000515">
    <property type="entry name" value="MetI-like"/>
</dbReference>
<feature type="transmembrane region" description="Helical" evidence="8">
    <location>
        <begin position="109"/>
        <end position="129"/>
    </location>
</feature>
<dbReference type="Gene3D" id="1.10.3720.10">
    <property type="entry name" value="MetI-like"/>
    <property type="match status" value="1"/>
</dbReference>
<dbReference type="PROSITE" id="PS50928">
    <property type="entry name" value="ABC_TM1"/>
    <property type="match status" value="1"/>
</dbReference>
<keyword evidence="7 8" id="KW-0472">Membrane</keyword>
<feature type="domain" description="ABC transmembrane type-1" evidence="9">
    <location>
        <begin position="23"/>
        <end position="232"/>
    </location>
</feature>
<sequence>MIFSFDWAALLREPALGWLTAGVVTTLAVTLVAAPLAVVLGIVITTLRLERGPPRWLAIAIIELFRNTPLLVQLLFWYFAAFALLPRGWKMWIAADHAWAVVPPGVPLIAPEFLVATWGLALFTAVFLAEELRTGLAAVPAGQIEAARAQGLGRLDVLRFILLPQAVANAWQPMVGQLLNLMKLSSLASSIGLAEITYQARTIESYNAHSVEAFAAGTLLYLAIGLIMSRILVWLGPHRPGSLRRSSAEARLAATGGGAL</sequence>
<dbReference type="CDD" id="cd06261">
    <property type="entry name" value="TM_PBP2"/>
    <property type="match status" value="1"/>
</dbReference>
<dbReference type="PANTHER" id="PTHR30614:SF47">
    <property type="entry name" value="ABC TRANSPORTER PERMEASE"/>
    <property type="match status" value="1"/>
</dbReference>
<reference evidence="10" key="1">
    <citation type="journal article" date="2015" name="Genome Announc.">
        <title>Complete Genome Sequence of the Bacteriochlorophyll b-Producing Photosynthetic Bacterium Blastochloris viridis.</title>
        <authorList>
            <person name="Tsukatani Y."/>
            <person name="Hirose Y."/>
            <person name="Harada J."/>
            <person name="Misawa N."/>
            <person name="Mori K."/>
            <person name="Inoue K."/>
            <person name="Tamiaki H."/>
        </authorList>
    </citation>
    <scope>NUCLEOTIDE SEQUENCE [LARGE SCALE GENOMIC DNA]</scope>
    <source>
        <strain evidence="10">DSM 133</strain>
    </source>
</reference>
<proteinExistence type="inferred from homology"/>
<evidence type="ECO:0000256" key="7">
    <source>
        <dbReference type="ARBA" id="ARBA00023136"/>
    </source>
</evidence>
<organism evidence="10">
    <name type="scientific">Blastochloris viridis</name>
    <name type="common">Rhodopseudomonas viridis</name>
    <dbReference type="NCBI Taxonomy" id="1079"/>
    <lineage>
        <taxon>Bacteria</taxon>
        <taxon>Pseudomonadati</taxon>
        <taxon>Pseudomonadota</taxon>
        <taxon>Alphaproteobacteria</taxon>
        <taxon>Hyphomicrobiales</taxon>
        <taxon>Blastochloridaceae</taxon>
        <taxon>Blastochloris</taxon>
    </lineage>
</organism>
<feature type="transmembrane region" description="Helical" evidence="8">
    <location>
        <begin position="70"/>
        <end position="89"/>
    </location>
</feature>
<dbReference type="EMBL" id="AP014854">
    <property type="protein sequence ID" value="BAS00305.1"/>
    <property type="molecule type" value="Genomic_DNA"/>
</dbReference>
<gene>
    <name evidence="10" type="ORF">BV133_2711</name>
</gene>
<keyword evidence="6 8" id="KW-1133">Transmembrane helix</keyword>
<dbReference type="PANTHER" id="PTHR30614">
    <property type="entry name" value="MEMBRANE COMPONENT OF AMINO ACID ABC TRANSPORTER"/>
    <property type="match status" value="1"/>
</dbReference>
<dbReference type="Pfam" id="PF00528">
    <property type="entry name" value="BPD_transp_1"/>
    <property type="match status" value="1"/>
</dbReference>
<dbReference type="InterPro" id="IPR043429">
    <property type="entry name" value="ArtM/GltK/GlnP/TcyL/YhdX-like"/>
</dbReference>
<evidence type="ECO:0000256" key="6">
    <source>
        <dbReference type="ARBA" id="ARBA00022989"/>
    </source>
</evidence>
<evidence type="ECO:0000259" key="9">
    <source>
        <dbReference type="PROSITE" id="PS50928"/>
    </source>
</evidence>
<feature type="transmembrane region" description="Helical" evidence="8">
    <location>
        <begin position="16"/>
        <end position="49"/>
    </location>
</feature>
<evidence type="ECO:0000256" key="1">
    <source>
        <dbReference type="ARBA" id="ARBA00004429"/>
    </source>
</evidence>
<evidence type="ECO:0000256" key="5">
    <source>
        <dbReference type="ARBA" id="ARBA00022692"/>
    </source>
</evidence>
<dbReference type="GO" id="GO:0006865">
    <property type="term" value="P:amino acid transport"/>
    <property type="evidence" value="ECO:0007669"/>
    <property type="project" value="TreeGrafter"/>
</dbReference>
<feature type="transmembrane region" description="Helical" evidence="8">
    <location>
        <begin position="213"/>
        <end position="235"/>
    </location>
</feature>
<dbReference type="OrthoDB" id="7341446at2"/>
<dbReference type="NCBIfam" id="TIGR01726">
    <property type="entry name" value="HEQRo_perm_3TM"/>
    <property type="match status" value="1"/>
</dbReference>
<accession>A0A182D4G3</accession>
<evidence type="ECO:0000256" key="3">
    <source>
        <dbReference type="ARBA" id="ARBA00022448"/>
    </source>
</evidence>
<dbReference type="RefSeq" id="WP_055037507.1">
    <property type="nucleotide sequence ID" value="NZ_AP014854.2"/>
</dbReference>
<dbReference type="InterPro" id="IPR035906">
    <property type="entry name" value="MetI-like_sf"/>
</dbReference>
<keyword evidence="5 8" id="KW-0812">Transmembrane</keyword>
<keyword evidence="4" id="KW-1003">Cell membrane</keyword>
<evidence type="ECO:0000313" key="10">
    <source>
        <dbReference type="EMBL" id="BAS00305.1"/>
    </source>
</evidence>
<comment type="similarity">
    <text evidence="2">Belongs to the binding-protein-dependent transport system permease family. HisMQ subfamily.</text>
</comment>
<evidence type="ECO:0000256" key="2">
    <source>
        <dbReference type="ARBA" id="ARBA00010072"/>
    </source>
</evidence>
<comment type="subcellular location">
    <subcellularLocation>
        <location evidence="1">Cell inner membrane</location>
        <topology evidence="1">Multi-pass membrane protein</topology>
    </subcellularLocation>
    <subcellularLocation>
        <location evidence="8">Cell membrane</location>
        <topology evidence="8">Multi-pass membrane protein</topology>
    </subcellularLocation>
</comment>
<evidence type="ECO:0000256" key="8">
    <source>
        <dbReference type="RuleBase" id="RU363032"/>
    </source>
</evidence>
<protein>
    <submittedName>
        <fullName evidence="10">ABC-type amino acid transport system</fullName>
    </submittedName>
</protein>
<dbReference type="GO" id="GO:0022857">
    <property type="term" value="F:transmembrane transporter activity"/>
    <property type="evidence" value="ECO:0007669"/>
    <property type="project" value="InterPro"/>
</dbReference>
<dbReference type="KEGG" id="bvr:BVIR_2024"/>
<dbReference type="GO" id="GO:0043190">
    <property type="term" value="C:ATP-binding cassette (ABC) transporter complex"/>
    <property type="evidence" value="ECO:0007669"/>
    <property type="project" value="InterPro"/>
</dbReference>